<gene>
    <name evidence="1" type="ORF">D9V37_09695</name>
</gene>
<reference evidence="1 2" key="1">
    <citation type="submission" date="2018-10" db="EMBL/GenBank/DDBJ databases">
        <title>Marmoricola sp. 4Q3S-7 whole genome shotgun sequence.</title>
        <authorList>
            <person name="Li F."/>
        </authorList>
    </citation>
    <scope>NUCLEOTIDE SEQUENCE [LARGE SCALE GENOMIC DNA]</scope>
    <source>
        <strain evidence="1 2">4Q3S-7</strain>
    </source>
</reference>
<comment type="caution">
    <text evidence="1">The sequence shown here is derived from an EMBL/GenBank/DDBJ whole genome shotgun (WGS) entry which is preliminary data.</text>
</comment>
<accession>A0A3L8P2S7</accession>
<keyword evidence="2" id="KW-1185">Reference proteome</keyword>
<dbReference type="RefSeq" id="WP_121805973.1">
    <property type="nucleotide sequence ID" value="NZ_RDBE01000007.1"/>
</dbReference>
<dbReference type="OrthoDB" id="3746879at2"/>
<proteinExistence type="predicted"/>
<evidence type="ECO:0000313" key="1">
    <source>
        <dbReference type="EMBL" id="RLV48869.1"/>
    </source>
</evidence>
<dbReference type="InterPro" id="IPR042099">
    <property type="entry name" value="ANL_N_sf"/>
</dbReference>
<name>A0A3L8P2S7_9ACTN</name>
<dbReference type="EMBL" id="RDBE01000007">
    <property type="protein sequence ID" value="RLV48869.1"/>
    <property type="molecule type" value="Genomic_DNA"/>
</dbReference>
<dbReference type="Gene3D" id="3.40.50.12780">
    <property type="entry name" value="N-terminal domain of ligase-like"/>
    <property type="match status" value="1"/>
</dbReference>
<evidence type="ECO:0000313" key="2">
    <source>
        <dbReference type="Proteomes" id="UP000281708"/>
    </source>
</evidence>
<dbReference type="AlphaFoldDB" id="A0A3L8P2S7"/>
<protein>
    <recommendedName>
        <fullName evidence="3">AMP-dependent synthetase/ligase domain-containing protein</fullName>
    </recommendedName>
</protein>
<dbReference type="SUPFAM" id="SSF56801">
    <property type="entry name" value="Acetyl-CoA synthetase-like"/>
    <property type="match status" value="1"/>
</dbReference>
<dbReference type="Proteomes" id="UP000281708">
    <property type="component" value="Unassembled WGS sequence"/>
</dbReference>
<evidence type="ECO:0008006" key="3">
    <source>
        <dbReference type="Google" id="ProtNLM"/>
    </source>
</evidence>
<organism evidence="1 2">
    <name type="scientific">Nocardioides mangrovicus</name>
    <dbReference type="NCBI Taxonomy" id="2478913"/>
    <lineage>
        <taxon>Bacteria</taxon>
        <taxon>Bacillati</taxon>
        <taxon>Actinomycetota</taxon>
        <taxon>Actinomycetes</taxon>
        <taxon>Propionibacteriales</taxon>
        <taxon>Nocardioidaceae</taxon>
        <taxon>Nocardioides</taxon>
    </lineage>
</organism>
<sequence length="155" mass="15918">MSEWVNACYVLLDRPVVAGRADEPVLVEDPVSHARLLEDVAAVAGVLRAQGVGAGARAIVSADGRRGVTALLAVARLGGVVGEGVLVDEDSVGELGWDEALRLGRTDPAPVADLPPSADWDGVRTAGDLAREVAALVTPLPVASLLSVLRSSLQV</sequence>